<dbReference type="OrthoDB" id="9776600at2"/>
<dbReference type="InterPro" id="IPR017150">
    <property type="entry name" value="Pept_M20_glutamate_carboxypep"/>
</dbReference>
<proteinExistence type="predicted"/>
<feature type="chain" id="PRO_5017067026" evidence="6">
    <location>
        <begin position="34"/>
        <end position="454"/>
    </location>
</feature>
<keyword evidence="4" id="KW-0862">Zinc</keyword>
<dbReference type="PANTHER" id="PTHR43808:SF10">
    <property type="entry name" value="BLL3749 PROTEIN"/>
    <property type="match status" value="1"/>
</dbReference>
<dbReference type="Gene3D" id="3.40.630.10">
    <property type="entry name" value="Zn peptidases"/>
    <property type="match status" value="1"/>
</dbReference>
<comment type="caution">
    <text evidence="8">The sequence shown here is derived from an EMBL/GenBank/DDBJ whole genome shotgun (WGS) entry which is preliminary data.</text>
</comment>
<organism evidence="8 9">
    <name type="scientific">Pseudorhodoferax soli</name>
    <dbReference type="NCBI Taxonomy" id="545864"/>
    <lineage>
        <taxon>Bacteria</taxon>
        <taxon>Pseudomonadati</taxon>
        <taxon>Pseudomonadota</taxon>
        <taxon>Betaproteobacteria</taxon>
        <taxon>Burkholderiales</taxon>
        <taxon>Comamonadaceae</taxon>
    </lineage>
</organism>
<dbReference type="InterPro" id="IPR001261">
    <property type="entry name" value="ArgE/DapE_CS"/>
</dbReference>
<dbReference type="InterPro" id="IPR002933">
    <property type="entry name" value="Peptidase_M20"/>
</dbReference>
<dbReference type="InterPro" id="IPR050072">
    <property type="entry name" value="Peptidase_M20A"/>
</dbReference>
<dbReference type="InterPro" id="IPR011650">
    <property type="entry name" value="Peptidase_M20_dimer"/>
</dbReference>
<evidence type="ECO:0000313" key="8">
    <source>
        <dbReference type="EMBL" id="RCW64462.1"/>
    </source>
</evidence>
<accession>A0A368X933</accession>
<keyword evidence="9" id="KW-1185">Reference proteome</keyword>
<feature type="signal peptide" evidence="6">
    <location>
        <begin position="1"/>
        <end position="33"/>
    </location>
</feature>
<feature type="active site" description="Proton acceptor" evidence="5">
    <location>
        <position position="205"/>
    </location>
</feature>
<dbReference type="Pfam" id="PF07687">
    <property type="entry name" value="M20_dimer"/>
    <property type="match status" value="1"/>
</dbReference>
<evidence type="ECO:0000256" key="6">
    <source>
        <dbReference type="SAM" id="SignalP"/>
    </source>
</evidence>
<dbReference type="GO" id="GO:0046872">
    <property type="term" value="F:metal ion binding"/>
    <property type="evidence" value="ECO:0007669"/>
    <property type="project" value="UniProtKB-KW"/>
</dbReference>
<dbReference type="AlphaFoldDB" id="A0A368X933"/>
<dbReference type="CDD" id="cd03885">
    <property type="entry name" value="M20_CPDG2"/>
    <property type="match status" value="1"/>
</dbReference>
<comment type="cofactor">
    <cofactor evidence="1">
        <name>Zn(2+)</name>
        <dbReference type="ChEBI" id="CHEBI:29105"/>
    </cofactor>
</comment>
<keyword evidence="3" id="KW-0378">Hydrolase</keyword>
<evidence type="ECO:0000259" key="7">
    <source>
        <dbReference type="Pfam" id="PF07687"/>
    </source>
</evidence>
<dbReference type="PIRSF" id="PIRSF037238">
    <property type="entry name" value="Carboxypeptidase_G2"/>
    <property type="match status" value="1"/>
</dbReference>
<evidence type="ECO:0000256" key="1">
    <source>
        <dbReference type="ARBA" id="ARBA00001947"/>
    </source>
</evidence>
<name>A0A368X933_9BURK</name>
<evidence type="ECO:0000256" key="2">
    <source>
        <dbReference type="ARBA" id="ARBA00022723"/>
    </source>
</evidence>
<keyword evidence="6" id="KW-0732">Signal</keyword>
<evidence type="ECO:0000256" key="3">
    <source>
        <dbReference type="ARBA" id="ARBA00022801"/>
    </source>
</evidence>
<dbReference type="PROSITE" id="PS51257">
    <property type="entry name" value="PROKAR_LIPOPROTEIN"/>
    <property type="match status" value="1"/>
</dbReference>
<dbReference type="PANTHER" id="PTHR43808">
    <property type="entry name" value="ACETYLORNITHINE DEACETYLASE"/>
    <property type="match status" value="1"/>
</dbReference>
<feature type="active site" evidence="5">
    <location>
        <position position="144"/>
    </location>
</feature>
<dbReference type="Pfam" id="PF01546">
    <property type="entry name" value="Peptidase_M20"/>
    <property type="match status" value="1"/>
</dbReference>
<dbReference type="GO" id="GO:0004180">
    <property type="term" value="F:carboxypeptidase activity"/>
    <property type="evidence" value="ECO:0007669"/>
    <property type="project" value="UniProtKB-KW"/>
</dbReference>
<dbReference type="PROSITE" id="PS00758">
    <property type="entry name" value="ARGE_DAPE_CPG2_1"/>
    <property type="match status" value="1"/>
</dbReference>
<dbReference type="NCBIfam" id="NF004788">
    <property type="entry name" value="PRK06133.1"/>
    <property type="match status" value="1"/>
</dbReference>
<dbReference type="Gene3D" id="3.30.70.360">
    <property type="match status" value="1"/>
</dbReference>
<dbReference type="RefSeq" id="WP_114472324.1">
    <property type="nucleotide sequence ID" value="NZ_QPJK01000015.1"/>
</dbReference>
<gene>
    <name evidence="8" type="ORF">DES41_11586</name>
</gene>
<reference evidence="8 9" key="1">
    <citation type="submission" date="2018-07" db="EMBL/GenBank/DDBJ databases">
        <title>Genomic Encyclopedia of Type Strains, Phase IV (KMG-IV): sequencing the most valuable type-strain genomes for metagenomic binning, comparative biology and taxonomic classification.</title>
        <authorList>
            <person name="Goeker M."/>
        </authorList>
    </citation>
    <scope>NUCLEOTIDE SEQUENCE [LARGE SCALE GENOMIC DNA]</scope>
    <source>
        <strain evidence="8 9">DSM 21634</strain>
    </source>
</reference>
<evidence type="ECO:0000313" key="9">
    <source>
        <dbReference type="Proteomes" id="UP000252884"/>
    </source>
</evidence>
<dbReference type="EMBL" id="QPJK01000015">
    <property type="protein sequence ID" value="RCW64462.1"/>
    <property type="molecule type" value="Genomic_DNA"/>
</dbReference>
<dbReference type="InterPro" id="IPR036264">
    <property type="entry name" value="Bact_exopeptidase_dim_dom"/>
</dbReference>
<dbReference type="SUPFAM" id="SSF53187">
    <property type="entry name" value="Zn-dependent exopeptidases"/>
    <property type="match status" value="1"/>
</dbReference>
<feature type="domain" description="Peptidase M20 dimerisation" evidence="7">
    <location>
        <begin position="248"/>
        <end position="346"/>
    </location>
</feature>
<dbReference type="Proteomes" id="UP000252884">
    <property type="component" value="Unassembled WGS sequence"/>
</dbReference>
<dbReference type="SUPFAM" id="SSF55031">
    <property type="entry name" value="Bacterial exopeptidase dimerisation domain"/>
    <property type="match status" value="1"/>
</dbReference>
<sequence>MSFALARRPSLLAGALASALLLGACAPMPPSQAAASKPAAAPAAAAVPVDAKLREQAQADVGPYLKTLETLVGIESGSRDLEGLRKLGDTVAERLRKAGMQVEIKPTRAPGFHPQLKGAELGSMVYATRKGRGAKKVLLIAHMDTVYPRGMGAKQPFRIDGDRAYGLGIADDKQGVALILHVVEMLARNGFNDYAELGVLINGDEEVGSPGSGPFLTELGGAYDAVFSFEGGGSATAQGGDMVRLATSSIAIVEMKVTGKASHAGAAPEQGRNALYELSHQMLKSRQFGDPAKGLQINWTVANAGNSRNVIPAEATAIADVRSLTNADLDLMEASLKKSIEDKLIPDTKIDLSFYRSRPAFVSNAASRALAQHATGLYGGLGMPLEIRERATGGGTDAAFAGLRPRGGVLESFGLRGFGAHSNDDEYVLVSNVAPRLYLAARMVMDTGRGQVGW</sequence>
<keyword evidence="8" id="KW-0645">Protease</keyword>
<keyword evidence="8" id="KW-0121">Carboxypeptidase</keyword>
<keyword evidence="2" id="KW-0479">Metal-binding</keyword>
<evidence type="ECO:0000256" key="4">
    <source>
        <dbReference type="ARBA" id="ARBA00022833"/>
    </source>
</evidence>
<evidence type="ECO:0000256" key="5">
    <source>
        <dbReference type="PIRSR" id="PIRSR037238-1"/>
    </source>
</evidence>
<protein>
    <submittedName>
        <fullName evidence="8">Glutamate carboxypeptidase</fullName>
    </submittedName>
</protein>